<sequence>MNAAFYRAGPQARVPEAAMPNPRRARSLHRRIATLFTLAVAANFAVMPWGSPPVWITYAPLPPLLFLLATGLVMLVSPWVLAVRRARHGGVR</sequence>
<accession>A0A1H8K0Z9</accession>
<dbReference type="STRING" id="1166340.SAMN05192583_3732"/>
<dbReference type="RefSeq" id="WP_244501681.1">
    <property type="nucleotide sequence ID" value="NZ_FOCF01000018.1"/>
</dbReference>
<protein>
    <submittedName>
        <fullName evidence="2">Uncharacterized protein</fullName>
    </submittedName>
</protein>
<reference evidence="3" key="1">
    <citation type="submission" date="2016-10" db="EMBL/GenBank/DDBJ databases">
        <authorList>
            <person name="Varghese N."/>
            <person name="Submissions S."/>
        </authorList>
    </citation>
    <scope>NUCLEOTIDE SEQUENCE [LARGE SCALE GENOMIC DNA]</scope>
    <source>
        <strain evidence="3">S6-262</strain>
    </source>
</reference>
<organism evidence="2 3">
    <name type="scientific">Sphingomonas gellani</name>
    <dbReference type="NCBI Taxonomy" id="1166340"/>
    <lineage>
        <taxon>Bacteria</taxon>
        <taxon>Pseudomonadati</taxon>
        <taxon>Pseudomonadota</taxon>
        <taxon>Alphaproteobacteria</taxon>
        <taxon>Sphingomonadales</taxon>
        <taxon>Sphingomonadaceae</taxon>
        <taxon>Sphingomonas</taxon>
    </lineage>
</organism>
<dbReference type="Proteomes" id="UP000199206">
    <property type="component" value="Unassembled WGS sequence"/>
</dbReference>
<evidence type="ECO:0000256" key="1">
    <source>
        <dbReference type="SAM" id="Phobius"/>
    </source>
</evidence>
<keyword evidence="3" id="KW-1185">Reference proteome</keyword>
<gene>
    <name evidence="2" type="ORF">SAMN05192583_3732</name>
</gene>
<keyword evidence="1" id="KW-1133">Transmembrane helix</keyword>
<dbReference type="EMBL" id="FOCF01000018">
    <property type="protein sequence ID" value="SEN86196.1"/>
    <property type="molecule type" value="Genomic_DNA"/>
</dbReference>
<dbReference type="AlphaFoldDB" id="A0A1H8K0Z9"/>
<name>A0A1H8K0Z9_9SPHN</name>
<evidence type="ECO:0000313" key="2">
    <source>
        <dbReference type="EMBL" id="SEN86196.1"/>
    </source>
</evidence>
<proteinExistence type="predicted"/>
<feature type="transmembrane region" description="Helical" evidence="1">
    <location>
        <begin position="63"/>
        <end position="83"/>
    </location>
</feature>
<evidence type="ECO:0000313" key="3">
    <source>
        <dbReference type="Proteomes" id="UP000199206"/>
    </source>
</evidence>
<keyword evidence="1" id="KW-0472">Membrane</keyword>
<feature type="transmembrane region" description="Helical" evidence="1">
    <location>
        <begin position="32"/>
        <end position="51"/>
    </location>
</feature>
<keyword evidence="1" id="KW-0812">Transmembrane</keyword>